<evidence type="ECO:0000313" key="3">
    <source>
        <dbReference type="Proteomes" id="UP000628775"/>
    </source>
</evidence>
<dbReference type="CDD" id="cd00093">
    <property type="entry name" value="HTH_XRE"/>
    <property type="match status" value="1"/>
</dbReference>
<reference evidence="2" key="2">
    <citation type="submission" date="2020-09" db="EMBL/GenBank/DDBJ databases">
        <authorList>
            <person name="Sun Q."/>
            <person name="Zhou Y."/>
        </authorList>
    </citation>
    <scope>NUCLEOTIDE SEQUENCE</scope>
    <source>
        <strain evidence="2">CGMCC 1.15371</strain>
    </source>
</reference>
<evidence type="ECO:0000259" key="1">
    <source>
        <dbReference type="PROSITE" id="PS50943"/>
    </source>
</evidence>
<evidence type="ECO:0000313" key="2">
    <source>
        <dbReference type="EMBL" id="GGE48640.1"/>
    </source>
</evidence>
<name>A0A8J2YKK0_9BACL</name>
<proteinExistence type="predicted"/>
<dbReference type="InterPro" id="IPR010982">
    <property type="entry name" value="Lambda_DNA-bd_dom_sf"/>
</dbReference>
<organism evidence="2 3">
    <name type="scientific">Pullulanibacillus camelliae</name>
    <dbReference type="NCBI Taxonomy" id="1707096"/>
    <lineage>
        <taxon>Bacteria</taxon>
        <taxon>Bacillati</taxon>
        <taxon>Bacillota</taxon>
        <taxon>Bacilli</taxon>
        <taxon>Bacillales</taxon>
        <taxon>Sporolactobacillaceae</taxon>
        <taxon>Pullulanibacillus</taxon>
    </lineage>
</organism>
<dbReference type="SUPFAM" id="SSF47413">
    <property type="entry name" value="lambda repressor-like DNA-binding domains"/>
    <property type="match status" value="1"/>
</dbReference>
<dbReference type="AlphaFoldDB" id="A0A8J2YKK0"/>
<protein>
    <recommendedName>
        <fullName evidence="1">HTH cro/C1-type domain-containing protein</fullName>
    </recommendedName>
</protein>
<dbReference type="GO" id="GO:0003677">
    <property type="term" value="F:DNA binding"/>
    <property type="evidence" value="ECO:0007669"/>
    <property type="project" value="InterPro"/>
</dbReference>
<sequence>MKKRIVDLEKMKRLRKERMSLEDMSKQLGYSSPNGYYYLEVGRSKISAEMLAEVAQILDVEIEDLYKEI</sequence>
<dbReference type="InterPro" id="IPR001387">
    <property type="entry name" value="Cro/C1-type_HTH"/>
</dbReference>
<dbReference type="Pfam" id="PF01381">
    <property type="entry name" value="HTH_3"/>
    <property type="match status" value="1"/>
</dbReference>
<keyword evidence="3" id="KW-1185">Reference proteome</keyword>
<feature type="domain" description="HTH cro/C1-type" evidence="1">
    <location>
        <begin position="11"/>
        <end position="65"/>
    </location>
</feature>
<accession>A0A8J2YKK0</accession>
<dbReference type="SMART" id="SM00530">
    <property type="entry name" value="HTH_XRE"/>
    <property type="match status" value="1"/>
</dbReference>
<dbReference type="Proteomes" id="UP000628775">
    <property type="component" value="Unassembled WGS sequence"/>
</dbReference>
<comment type="caution">
    <text evidence="2">The sequence shown here is derived from an EMBL/GenBank/DDBJ whole genome shotgun (WGS) entry which is preliminary data.</text>
</comment>
<dbReference type="RefSeq" id="WP_373285726.1">
    <property type="nucleotide sequence ID" value="NZ_BMIR01000015.1"/>
</dbReference>
<gene>
    <name evidence="2" type="ORF">GCM10011391_29340</name>
</gene>
<dbReference type="PROSITE" id="PS50943">
    <property type="entry name" value="HTH_CROC1"/>
    <property type="match status" value="1"/>
</dbReference>
<dbReference type="Gene3D" id="1.10.260.40">
    <property type="entry name" value="lambda repressor-like DNA-binding domains"/>
    <property type="match status" value="1"/>
</dbReference>
<dbReference type="EMBL" id="BMIR01000015">
    <property type="protein sequence ID" value="GGE48640.1"/>
    <property type="molecule type" value="Genomic_DNA"/>
</dbReference>
<reference evidence="2" key="1">
    <citation type="journal article" date="2014" name="Int. J. Syst. Evol. Microbiol.">
        <title>Complete genome sequence of Corynebacterium casei LMG S-19264T (=DSM 44701T), isolated from a smear-ripened cheese.</title>
        <authorList>
            <consortium name="US DOE Joint Genome Institute (JGI-PGF)"/>
            <person name="Walter F."/>
            <person name="Albersmeier A."/>
            <person name="Kalinowski J."/>
            <person name="Ruckert C."/>
        </authorList>
    </citation>
    <scope>NUCLEOTIDE SEQUENCE</scope>
    <source>
        <strain evidence="2">CGMCC 1.15371</strain>
    </source>
</reference>